<dbReference type="AlphaFoldDB" id="A0A074VPJ4"/>
<sequence length="307" mass="34773">MTVPTNRSTEDEVRVINGVKALVDATMDPPKEQSEMLANSMQRSMSEVIELAFSRAEISEAITKDARRGPRISRHHRKGDMETITAMIKINTSVQVNKRTQRRIAAKGLGPLITETYKDSSSIADGTFEMKTIKRITADGKHVSLESVITFTASRTQYKEFLLSIHLLQLYGSQGATVMPATIIMHEKISYNHPIFQAIIRGNYDTFTKLISERNARIWDRDPEGRSLLIVSRERLTIDMVRYLIQHGIDVNDQGKPLGSEIVPSKTFDSVERVARSVRAMYTITISRADRALGWICTAFWILRNMK</sequence>
<dbReference type="STRING" id="1043003.A0A074VPJ4"/>
<name>A0A074VPJ4_AURM1</name>
<proteinExistence type="predicted"/>
<keyword evidence="2" id="KW-1185">Reference proteome</keyword>
<evidence type="ECO:0000313" key="2">
    <source>
        <dbReference type="Proteomes" id="UP000030672"/>
    </source>
</evidence>
<dbReference type="SUPFAM" id="SSF48403">
    <property type="entry name" value="Ankyrin repeat"/>
    <property type="match status" value="1"/>
</dbReference>
<dbReference type="InterPro" id="IPR036770">
    <property type="entry name" value="Ankyrin_rpt-contain_sf"/>
</dbReference>
<dbReference type="Gene3D" id="1.25.40.20">
    <property type="entry name" value="Ankyrin repeat-containing domain"/>
    <property type="match status" value="1"/>
</dbReference>
<dbReference type="HOGENOM" id="CLU_1049645_0_0_1"/>
<reference evidence="1 2" key="1">
    <citation type="journal article" date="2014" name="BMC Genomics">
        <title>Genome sequencing of four Aureobasidium pullulans varieties: biotechnological potential, stress tolerance, and description of new species.</title>
        <authorList>
            <person name="Gostin Ar C."/>
            <person name="Ohm R.A."/>
            <person name="Kogej T."/>
            <person name="Sonjak S."/>
            <person name="Turk M."/>
            <person name="Zajc J."/>
            <person name="Zalar P."/>
            <person name="Grube M."/>
            <person name="Sun H."/>
            <person name="Han J."/>
            <person name="Sharma A."/>
            <person name="Chiniquy J."/>
            <person name="Ngan C.Y."/>
            <person name="Lipzen A."/>
            <person name="Barry K."/>
            <person name="Grigoriev I.V."/>
            <person name="Gunde-Cimerman N."/>
        </authorList>
    </citation>
    <scope>NUCLEOTIDE SEQUENCE [LARGE SCALE GENOMIC DNA]</scope>
    <source>
        <strain evidence="1 2">CBS 110374</strain>
    </source>
</reference>
<dbReference type="Proteomes" id="UP000030672">
    <property type="component" value="Unassembled WGS sequence"/>
</dbReference>
<dbReference type="EMBL" id="KL584834">
    <property type="protein sequence ID" value="KEQ62630.1"/>
    <property type="molecule type" value="Genomic_DNA"/>
</dbReference>
<gene>
    <name evidence="1" type="ORF">M437DRAFT_49432</name>
</gene>
<accession>A0A074VPJ4</accession>
<protein>
    <submittedName>
        <fullName evidence="1">Uncharacterized protein</fullName>
    </submittedName>
</protein>
<dbReference type="RefSeq" id="XP_040879653.1">
    <property type="nucleotide sequence ID" value="XM_041021832.1"/>
</dbReference>
<organism evidence="1 2">
    <name type="scientific">Aureobasidium melanogenum (strain CBS 110374)</name>
    <name type="common">Aureobasidium pullulans var. melanogenum</name>
    <dbReference type="NCBI Taxonomy" id="1043003"/>
    <lineage>
        <taxon>Eukaryota</taxon>
        <taxon>Fungi</taxon>
        <taxon>Dikarya</taxon>
        <taxon>Ascomycota</taxon>
        <taxon>Pezizomycotina</taxon>
        <taxon>Dothideomycetes</taxon>
        <taxon>Dothideomycetidae</taxon>
        <taxon>Dothideales</taxon>
        <taxon>Saccotheciaceae</taxon>
        <taxon>Aureobasidium</taxon>
    </lineage>
</organism>
<evidence type="ECO:0000313" key="1">
    <source>
        <dbReference type="EMBL" id="KEQ62630.1"/>
    </source>
</evidence>
<dbReference type="GeneID" id="63915205"/>